<dbReference type="InterPro" id="IPR043781">
    <property type="entry name" value="DUF5723"/>
</dbReference>
<evidence type="ECO:0000313" key="5">
    <source>
        <dbReference type="Proteomes" id="UP000009223"/>
    </source>
</evidence>
<feature type="coiled-coil region" evidence="1">
    <location>
        <begin position="38"/>
        <end position="74"/>
    </location>
</feature>
<evidence type="ECO:0000256" key="1">
    <source>
        <dbReference type="SAM" id="Coils"/>
    </source>
</evidence>
<dbReference type="Pfam" id="PF18990">
    <property type="entry name" value="DUF5723"/>
    <property type="match status" value="1"/>
</dbReference>
<feature type="chain" id="PRO_5003332010" description="DUF5723 domain-containing protein" evidence="2">
    <location>
        <begin position="20"/>
        <end position="474"/>
    </location>
</feature>
<keyword evidence="2" id="KW-0732">Signal</keyword>
<evidence type="ECO:0000256" key="2">
    <source>
        <dbReference type="SAM" id="SignalP"/>
    </source>
</evidence>
<keyword evidence="1" id="KW-0175">Coiled coil</keyword>
<sequence>MKKLTLFFIISSLAWGLYAQEAPLEEVVAESEDTGIVLDDSQSEYSQLEEIAAKAAAEAEASALEAETEFAQDEPVQEKNQSALAKFGGQVLDYFNKPATTRHNEPLRGVEFGYDFTGGFGNSLIGTGDIFKKNIVINLNTWSDQIQDRGVDFGFDFDFHTFINVNIGKGAWGLGEFINSDSRFDINLPKDLFELLSKGNWDNHNQSGNFSVSGATFAEAGLKWYGTFLDKKLRVGVAPAWYLPLVYIPKSSLSYVLQADPSLRVAVSGDMAVYMPFSLDPFELKDLGGADISLSGEYALFPIIDVGTTISHIPFVPATLSNGQTLTFSNDIIPETTNLLSDFPDIGDIDPDTSSFTDANKIVLRPLRVDFYVLYRPLRRDLLTIKPNIGFTAINPSEETYFNGAIELQLNLARIFFVHLNTGIEEGYWRHKLGFALNLHAFELDLEGVLKSQDYLKSYQASGLGVTLGMKVGF</sequence>
<proteinExistence type="predicted"/>
<name>F5YNF1_TREPZ</name>
<dbReference type="EMBL" id="CP001843">
    <property type="protein sequence ID" value="AEF86960.1"/>
    <property type="molecule type" value="Genomic_DNA"/>
</dbReference>
<evidence type="ECO:0000259" key="3">
    <source>
        <dbReference type="Pfam" id="PF18990"/>
    </source>
</evidence>
<feature type="domain" description="DUF5723" evidence="3">
    <location>
        <begin position="119"/>
        <end position="273"/>
    </location>
</feature>
<feature type="signal peptide" evidence="2">
    <location>
        <begin position="1"/>
        <end position="19"/>
    </location>
</feature>
<reference evidence="5" key="1">
    <citation type="submission" date="2009-12" db="EMBL/GenBank/DDBJ databases">
        <title>Complete sequence of Treponema primitia strain ZAS-2.</title>
        <authorList>
            <person name="Tetu S.G."/>
            <person name="Matson E."/>
            <person name="Ren Q."/>
            <person name="Seshadri R."/>
            <person name="Elbourne L."/>
            <person name="Hassan K.A."/>
            <person name="Durkin A."/>
            <person name="Radune D."/>
            <person name="Mohamoud Y."/>
            <person name="Shay R."/>
            <person name="Jin S."/>
            <person name="Zhang X."/>
            <person name="Lucey K."/>
            <person name="Ballor N.R."/>
            <person name="Ottesen E."/>
            <person name="Rosenthal R."/>
            <person name="Allen A."/>
            <person name="Leadbetter J.R."/>
            <person name="Paulsen I.T."/>
        </authorList>
    </citation>
    <scope>NUCLEOTIDE SEQUENCE [LARGE SCALE GENOMIC DNA]</scope>
    <source>
        <strain evidence="5">ATCC BAA-887 / DSM 12427 / ZAS-2</strain>
    </source>
</reference>
<dbReference type="STRING" id="545694.TREPR_0037"/>
<gene>
    <name evidence="4" type="ordered locus">TREPR_0037</name>
</gene>
<organism evidence="4 5">
    <name type="scientific">Treponema primitia (strain ATCC BAA-887 / DSM 12427 / ZAS-2)</name>
    <dbReference type="NCBI Taxonomy" id="545694"/>
    <lineage>
        <taxon>Bacteria</taxon>
        <taxon>Pseudomonadati</taxon>
        <taxon>Spirochaetota</taxon>
        <taxon>Spirochaetia</taxon>
        <taxon>Spirochaetales</taxon>
        <taxon>Treponemataceae</taxon>
        <taxon>Treponema</taxon>
    </lineage>
</organism>
<accession>F5YNF1</accession>
<evidence type="ECO:0000313" key="4">
    <source>
        <dbReference type="EMBL" id="AEF86960.1"/>
    </source>
</evidence>
<reference evidence="4 5" key="2">
    <citation type="journal article" date="2011" name="ISME J.">
        <title>RNA-seq reveals cooperative metabolic interactions between two termite-gut spirochete species in co-culture.</title>
        <authorList>
            <person name="Rosenthal A.Z."/>
            <person name="Matson E.G."/>
            <person name="Eldar A."/>
            <person name="Leadbetter J.R."/>
        </authorList>
    </citation>
    <scope>NUCLEOTIDE SEQUENCE [LARGE SCALE GENOMIC DNA]</scope>
    <source>
        <strain evidence="5">ATCC BAA-887 / DSM 12427 / ZAS-2</strain>
    </source>
</reference>
<protein>
    <recommendedName>
        <fullName evidence="3">DUF5723 domain-containing protein</fullName>
    </recommendedName>
</protein>
<keyword evidence="5" id="KW-1185">Reference proteome</keyword>
<dbReference type="OrthoDB" id="9819927at2"/>
<dbReference type="HOGENOM" id="CLU_576093_0_0_12"/>
<dbReference type="eggNOG" id="ENOG50330PD">
    <property type="taxonomic scope" value="Bacteria"/>
</dbReference>
<dbReference type="Proteomes" id="UP000009223">
    <property type="component" value="Chromosome"/>
</dbReference>
<dbReference type="KEGG" id="tpi:TREPR_0037"/>
<dbReference type="AlphaFoldDB" id="F5YNF1"/>
<dbReference type="RefSeq" id="WP_015706419.1">
    <property type="nucleotide sequence ID" value="NC_015578.1"/>
</dbReference>